<comment type="cofactor">
    <cofactor evidence="1 7">
        <name>Ca(2+)</name>
        <dbReference type="ChEBI" id="CHEBI:29108"/>
    </cofactor>
</comment>
<feature type="active site" evidence="6">
    <location>
        <position position="321"/>
    </location>
</feature>
<keyword evidence="4 9" id="KW-0378">Hydrolase</keyword>
<name>A0A6G1GC95_9PEZI</name>
<dbReference type="PRINTS" id="PR00747">
    <property type="entry name" value="GLYHDRLASE47"/>
</dbReference>
<organism evidence="11">
    <name type="scientific">Eremomyces bilateralis CBS 781.70</name>
    <dbReference type="NCBI Taxonomy" id="1392243"/>
    <lineage>
        <taxon>Eukaryota</taxon>
        <taxon>Fungi</taxon>
        <taxon>Dikarya</taxon>
        <taxon>Ascomycota</taxon>
        <taxon>Pezizomycotina</taxon>
        <taxon>Dothideomycetes</taxon>
        <taxon>Dothideomycetes incertae sedis</taxon>
        <taxon>Eremomycetales</taxon>
        <taxon>Eremomycetaceae</taxon>
        <taxon>Eremomyces</taxon>
    </lineage>
</organism>
<dbReference type="Gene3D" id="1.50.10.10">
    <property type="match status" value="1"/>
</dbReference>
<dbReference type="InterPro" id="IPR012341">
    <property type="entry name" value="6hp_glycosidase-like_sf"/>
</dbReference>
<feature type="region of interest" description="Disordered" evidence="10">
    <location>
        <begin position="26"/>
        <end position="49"/>
    </location>
</feature>
<dbReference type="InterPro" id="IPR036026">
    <property type="entry name" value="Seven-hairpin_glycosidases"/>
</dbReference>
<evidence type="ECO:0000313" key="13">
    <source>
        <dbReference type="RefSeq" id="XP_033537100.1"/>
    </source>
</evidence>
<reference evidence="11 13" key="1">
    <citation type="submission" date="2020-01" db="EMBL/GenBank/DDBJ databases">
        <authorList>
            <consortium name="DOE Joint Genome Institute"/>
            <person name="Haridas S."/>
            <person name="Albert R."/>
            <person name="Binder M."/>
            <person name="Bloem J."/>
            <person name="Labutti K."/>
            <person name="Salamov A."/>
            <person name="Andreopoulos B."/>
            <person name="Baker S.E."/>
            <person name="Barry K."/>
            <person name="Bills G."/>
            <person name="Bluhm B.H."/>
            <person name="Cannon C."/>
            <person name="Castanera R."/>
            <person name="Culley D.E."/>
            <person name="Daum C."/>
            <person name="Ezra D."/>
            <person name="Gonzalez J.B."/>
            <person name="Henrissat B."/>
            <person name="Kuo A."/>
            <person name="Liang C."/>
            <person name="Lipzen A."/>
            <person name="Lutzoni F."/>
            <person name="Magnuson J."/>
            <person name="Mondo S."/>
            <person name="Nolan M."/>
            <person name="Ohm R."/>
            <person name="Pangilinan J."/>
            <person name="Park H.-J."/>
            <person name="Ramirez L."/>
            <person name="Alfaro M."/>
            <person name="Sun H."/>
            <person name="Tritt A."/>
            <person name="Yoshinaga Y."/>
            <person name="Zwiers L.-H."/>
            <person name="Turgeon B.G."/>
            <person name="Goodwin S.B."/>
            <person name="Spatafora J.W."/>
            <person name="Crous P.W."/>
            <person name="Grigoriev I.V."/>
        </authorList>
    </citation>
    <scope>NUCLEOTIDE SEQUENCE</scope>
    <source>
        <strain evidence="11 13">CBS 781.70</strain>
    </source>
</reference>
<evidence type="ECO:0000256" key="5">
    <source>
        <dbReference type="ARBA" id="ARBA00023157"/>
    </source>
</evidence>
<protein>
    <recommendedName>
        <fullName evidence="9">alpha-1,2-Mannosidase</fullName>
        <ecNumber evidence="9">3.2.1.-</ecNumber>
    </recommendedName>
</protein>
<dbReference type="GeneID" id="54416639"/>
<sequence length="600" mass="67884">MVFFLFHYSRNPRGQEPYRTVGVLSKEDDDEENRLRRPQNPLPKGRDGKFHWSTVKLRHPIPTKSMRKVPAPKLGKIPKIQTSFDTEPESLKKVRLQRLEYVKNNFTHAWEGYRSKAWLSDEVRPMSGGRYNPFGGWAATLVDSLADTLWIMGLKDEFDDAVKAIANIDFTTSNLDEINVFETTIRYLGGFLAASDLTDGQYPILLEKARELGDMLYVAFDTPNHMPVTRWRFADAVKRTNEQVASTNMLVAEIGSLTLEFTRLSQITGDHKYYDAVQRVMDHFEYQQGKTKLPGMWPVAVNAMTADFTQFGGFTIGGMADSVYEYLPKEFALLGGGMGQYENMYKKSLATMKKHIFFAPNVEDDVDILFPGDVDSDGETPLSELETEPKAQHLGCFAGGMVAIGSKIFSQSKDMAIAKKLVEGCLWGYERGPSGIMPEIMHLQKCPAKGECKFDEQKWEKGVAAMNPGMNEESLSAKIARLRLVPGVTKVDDRRYILRPEAIESIFVLYRVTGDTKLMDRAWKIFETIVAATQTNIAHAALDDCTAEDPGKTKVDRMESFWLAETLKYFYLLFAEPDLVSLDEYVLNTEAHPLKRPSRV</sequence>
<evidence type="ECO:0000256" key="8">
    <source>
        <dbReference type="PIRSR" id="PIRSR601382-3"/>
    </source>
</evidence>
<dbReference type="FunFam" id="1.50.10.10:FF:000037">
    <property type="entry name" value="alpha-1,2-Mannosidase"/>
    <property type="match status" value="1"/>
</dbReference>
<evidence type="ECO:0000256" key="10">
    <source>
        <dbReference type="SAM" id="MobiDB-lite"/>
    </source>
</evidence>
<reference evidence="13" key="2">
    <citation type="submission" date="2020-04" db="EMBL/GenBank/DDBJ databases">
        <authorList>
            <consortium name="NCBI Genome Project"/>
        </authorList>
    </citation>
    <scope>NUCLEOTIDE SEQUENCE</scope>
    <source>
        <strain evidence="13">CBS 781.70</strain>
    </source>
</reference>
<proteinExistence type="inferred from homology"/>
<dbReference type="UniPathway" id="UPA00378"/>
<keyword evidence="7" id="KW-0106">Calcium</keyword>
<feature type="binding site" evidence="7">
    <location>
        <position position="589"/>
    </location>
    <ligand>
        <name>Ca(2+)</name>
        <dbReference type="ChEBI" id="CHEBI:29108"/>
    </ligand>
</feature>
<evidence type="ECO:0000256" key="4">
    <source>
        <dbReference type="ARBA" id="ARBA00022801"/>
    </source>
</evidence>
<gene>
    <name evidence="11 13" type="ORF">P152DRAFT_390955</name>
</gene>
<evidence type="ECO:0000256" key="7">
    <source>
        <dbReference type="PIRSR" id="PIRSR601382-2"/>
    </source>
</evidence>
<dbReference type="SUPFAM" id="SSF48225">
    <property type="entry name" value="Seven-hairpin glycosidases"/>
    <property type="match status" value="1"/>
</dbReference>
<comment type="pathway">
    <text evidence="2">Protein modification; protein glycosylation.</text>
</comment>
<keyword evidence="9" id="KW-0326">Glycosidase</keyword>
<keyword evidence="7" id="KW-0479">Metal-binding</keyword>
<dbReference type="PANTHER" id="PTHR11742:SF49">
    <property type="entry name" value="ALPHA-1,2-MANNOSIDASE"/>
    <property type="match status" value="1"/>
</dbReference>
<feature type="disulfide bond" evidence="8">
    <location>
        <begin position="396"/>
        <end position="425"/>
    </location>
</feature>
<dbReference type="GO" id="GO:0016020">
    <property type="term" value="C:membrane"/>
    <property type="evidence" value="ECO:0007669"/>
    <property type="project" value="InterPro"/>
</dbReference>
<evidence type="ECO:0000313" key="12">
    <source>
        <dbReference type="Proteomes" id="UP000504638"/>
    </source>
</evidence>
<dbReference type="GO" id="GO:0004571">
    <property type="term" value="F:mannosyl-oligosaccharide 1,2-alpha-mannosidase activity"/>
    <property type="evidence" value="ECO:0007669"/>
    <property type="project" value="InterPro"/>
</dbReference>
<feature type="active site" description="Proton donor" evidence="6">
    <location>
        <position position="182"/>
    </location>
</feature>
<accession>A0A6G1GC95</accession>
<dbReference type="EMBL" id="ML975151">
    <property type="protein sequence ID" value="KAF1815469.1"/>
    <property type="molecule type" value="Genomic_DNA"/>
</dbReference>
<dbReference type="GO" id="GO:0005975">
    <property type="term" value="P:carbohydrate metabolic process"/>
    <property type="evidence" value="ECO:0007669"/>
    <property type="project" value="InterPro"/>
</dbReference>
<feature type="active site" evidence="6">
    <location>
        <position position="501"/>
    </location>
</feature>
<dbReference type="InterPro" id="IPR001382">
    <property type="entry name" value="Glyco_hydro_47"/>
</dbReference>
<evidence type="ECO:0000256" key="3">
    <source>
        <dbReference type="ARBA" id="ARBA00007658"/>
    </source>
</evidence>
<keyword evidence="12" id="KW-1185">Reference proteome</keyword>
<evidence type="ECO:0000256" key="1">
    <source>
        <dbReference type="ARBA" id="ARBA00001913"/>
    </source>
</evidence>
<comment type="similarity">
    <text evidence="3 9">Belongs to the glycosyl hydrolase 47 family.</text>
</comment>
<dbReference type="EC" id="3.2.1.-" evidence="9"/>
<dbReference type="GO" id="GO:0005509">
    <property type="term" value="F:calcium ion binding"/>
    <property type="evidence" value="ECO:0007669"/>
    <property type="project" value="InterPro"/>
</dbReference>
<dbReference type="PANTHER" id="PTHR11742">
    <property type="entry name" value="MANNOSYL-OLIGOSACCHARIDE ALPHA-1,2-MANNOSIDASE-RELATED"/>
    <property type="match status" value="1"/>
</dbReference>
<dbReference type="GO" id="GO:0036503">
    <property type="term" value="P:ERAD pathway"/>
    <property type="evidence" value="ECO:0007669"/>
    <property type="project" value="UniProtKB-ARBA"/>
</dbReference>
<evidence type="ECO:0000256" key="9">
    <source>
        <dbReference type="RuleBase" id="RU361193"/>
    </source>
</evidence>
<evidence type="ECO:0000256" key="2">
    <source>
        <dbReference type="ARBA" id="ARBA00004922"/>
    </source>
</evidence>
<keyword evidence="5 8" id="KW-1015">Disulfide bond</keyword>
<evidence type="ECO:0000256" key="6">
    <source>
        <dbReference type="PIRSR" id="PIRSR601382-1"/>
    </source>
</evidence>
<dbReference type="RefSeq" id="XP_033537100.1">
    <property type="nucleotide sequence ID" value="XM_033676069.1"/>
</dbReference>
<dbReference type="InterPro" id="IPR050749">
    <property type="entry name" value="Glycosyl_Hydrolase_47"/>
</dbReference>
<dbReference type="GO" id="GO:0005783">
    <property type="term" value="C:endoplasmic reticulum"/>
    <property type="evidence" value="ECO:0007669"/>
    <property type="project" value="TreeGrafter"/>
</dbReference>
<dbReference type="Proteomes" id="UP000504638">
    <property type="component" value="Unplaced"/>
</dbReference>
<dbReference type="AlphaFoldDB" id="A0A6G1GC95"/>
<evidence type="ECO:0000313" key="11">
    <source>
        <dbReference type="EMBL" id="KAF1815469.1"/>
    </source>
</evidence>
<dbReference type="OrthoDB" id="8118055at2759"/>
<dbReference type="Pfam" id="PF01532">
    <property type="entry name" value="Glyco_hydro_47"/>
    <property type="match status" value="1"/>
</dbReference>
<reference evidence="13" key="3">
    <citation type="submission" date="2025-04" db="UniProtKB">
        <authorList>
            <consortium name="RefSeq"/>
        </authorList>
    </citation>
    <scope>IDENTIFICATION</scope>
    <source>
        <strain evidence="13">CBS 781.70</strain>
    </source>
</reference>
<feature type="active site" description="Proton donor" evidence="6">
    <location>
        <position position="439"/>
    </location>
</feature>